<dbReference type="AlphaFoldDB" id="A0A1F5R215"/>
<evidence type="ECO:0000313" key="2">
    <source>
        <dbReference type="EMBL" id="OGF08083.1"/>
    </source>
</evidence>
<keyword evidence="1" id="KW-1133">Transmembrane helix</keyword>
<accession>A0A1F5R215</accession>
<comment type="caution">
    <text evidence="2">The sequence shown here is derived from an EMBL/GenBank/DDBJ whole genome shotgun (WGS) entry which is preliminary data.</text>
</comment>
<reference evidence="2 3" key="1">
    <citation type="journal article" date="2016" name="Nat. Commun.">
        <title>Thousands of microbial genomes shed light on interconnected biogeochemical processes in an aquifer system.</title>
        <authorList>
            <person name="Anantharaman K."/>
            <person name="Brown C.T."/>
            <person name="Hug L.A."/>
            <person name="Sharon I."/>
            <person name="Castelle C.J."/>
            <person name="Probst A.J."/>
            <person name="Thomas B.C."/>
            <person name="Singh A."/>
            <person name="Wilkins M.J."/>
            <person name="Karaoz U."/>
            <person name="Brodie E.L."/>
            <person name="Williams K.H."/>
            <person name="Hubbard S.S."/>
            <person name="Banfield J.F."/>
        </authorList>
    </citation>
    <scope>NUCLEOTIDE SEQUENCE [LARGE SCALE GENOMIC DNA]</scope>
</reference>
<proteinExistence type="predicted"/>
<dbReference type="EMBL" id="MFFM01000049">
    <property type="protein sequence ID" value="OGF08083.1"/>
    <property type="molecule type" value="Genomic_DNA"/>
</dbReference>
<feature type="transmembrane region" description="Helical" evidence="1">
    <location>
        <begin position="113"/>
        <end position="130"/>
    </location>
</feature>
<name>A0A1F5R215_9BACT</name>
<evidence type="ECO:0000313" key="3">
    <source>
        <dbReference type="Proteomes" id="UP000177230"/>
    </source>
</evidence>
<evidence type="ECO:0000256" key="1">
    <source>
        <dbReference type="SAM" id="Phobius"/>
    </source>
</evidence>
<keyword evidence="1" id="KW-0472">Membrane</keyword>
<feature type="transmembrane region" description="Helical" evidence="1">
    <location>
        <begin position="12"/>
        <end position="35"/>
    </location>
</feature>
<dbReference type="Proteomes" id="UP000177230">
    <property type="component" value="Unassembled WGS sequence"/>
</dbReference>
<organism evidence="2 3">
    <name type="scientific">Candidatus Edwardsbacteria bacterium GWF2_54_11</name>
    <dbReference type="NCBI Taxonomy" id="1817851"/>
    <lineage>
        <taxon>Bacteria</taxon>
        <taxon>Candidatus Edwardsiibacteriota</taxon>
    </lineage>
</organism>
<keyword evidence="1" id="KW-0812">Transmembrane</keyword>
<gene>
    <name evidence="2" type="ORF">A2024_04975</name>
</gene>
<protein>
    <submittedName>
        <fullName evidence="2">Uncharacterized protein</fullName>
    </submittedName>
</protein>
<sequence>MSKQHLFSQIYGYTVCLIALIFSIVSIPAFVVSVMDQSDSAISSRLSLKYTSFESFKYKQLASQKKAEAVEKEITEKVQTPDDQALRVMYDSEKTSEMDRLTYQAKRYFIKRLLMMIISLLVFIMHWIWVRNITETKSEKETPSHCLT</sequence>